<gene>
    <name evidence="2" type="ORF">LARSCL_LOCUS12056</name>
</gene>
<dbReference type="Proteomes" id="UP001497382">
    <property type="component" value="Unassembled WGS sequence"/>
</dbReference>
<feature type="signal peptide" evidence="1">
    <location>
        <begin position="1"/>
        <end position="19"/>
    </location>
</feature>
<evidence type="ECO:0000256" key="1">
    <source>
        <dbReference type="SAM" id="SignalP"/>
    </source>
</evidence>
<evidence type="ECO:0000313" key="3">
    <source>
        <dbReference type="Proteomes" id="UP001497382"/>
    </source>
</evidence>
<evidence type="ECO:0008006" key="4">
    <source>
        <dbReference type="Google" id="ProtNLM"/>
    </source>
</evidence>
<protein>
    <recommendedName>
        <fullName evidence="4">Antistasin-like domain-containing protein</fullName>
    </recommendedName>
</protein>
<accession>A0AAV2AEK6</accession>
<dbReference type="EMBL" id="CAXIEN010000155">
    <property type="protein sequence ID" value="CAL1282382.1"/>
    <property type="molecule type" value="Genomic_DNA"/>
</dbReference>
<comment type="caution">
    <text evidence="2">The sequence shown here is derived from an EMBL/GenBank/DDBJ whole genome shotgun (WGS) entry which is preliminary data.</text>
</comment>
<reference evidence="2 3" key="1">
    <citation type="submission" date="2024-04" db="EMBL/GenBank/DDBJ databases">
        <authorList>
            <person name="Rising A."/>
            <person name="Reimegard J."/>
            <person name="Sonavane S."/>
            <person name="Akerstrom W."/>
            <person name="Nylinder S."/>
            <person name="Hedman E."/>
            <person name="Kallberg Y."/>
        </authorList>
    </citation>
    <scope>NUCLEOTIDE SEQUENCE [LARGE SCALE GENOMIC DNA]</scope>
</reference>
<evidence type="ECO:0000313" key="2">
    <source>
        <dbReference type="EMBL" id="CAL1282382.1"/>
    </source>
</evidence>
<keyword evidence="3" id="KW-1185">Reference proteome</keyword>
<keyword evidence="1" id="KW-0732">Signal</keyword>
<feature type="chain" id="PRO_5043673839" description="Antistasin-like domain-containing protein" evidence="1">
    <location>
        <begin position="20"/>
        <end position="129"/>
    </location>
</feature>
<proteinExistence type="predicted"/>
<name>A0AAV2AEK6_9ARAC</name>
<dbReference type="AlphaFoldDB" id="A0AAV2AEK6"/>
<sequence length="129" mass="13790">MKAVTALLVLGIVLKFSIGILSFPQVQCGIPKCDPGCSLNYNTKPCPSCQCGPGLSVRARLRRNPQIGGCSMPRCKPPCNLDYSTPCPTCQCGRYGSRIPNPTGNHCSTPRYQPPCQIKFGGPCPVCVC</sequence>
<organism evidence="2 3">
    <name type="scientific">Larinioides sclopetarius</name>
    <dbReference type="NCBI Taxonomy" id="280406"/>
    <lineage>
        <taxon>Eukaryota</taxon>
        <taxon>Metazoa</taxon>
        <taxon>Ecdysozoa</taxon>
        <taxon>Arthropoda</taxon>
        <taxon>Chelicerata</taxon>
        <taxon>Arachnida</taxon>
        <taxon>Araneae</taxon>
        <taxon>Araneomorphae</taxon>
        <taxon>Entelegynae</taxon>
        <taxon>Araneoidea</taxon>
        <taxon>Araneidae</taxon>
        <taxon>Larinioides</taxon>
    </lineage>
</organism>